<evidence type="ECO:0000256" key="3">
    <source>
        <dbReference type="SAM" id="Phobius"/>
    </source>
</evidence>
<evidence type="ECO:0000313" key="5">
    <source>
        <dbReference type="EMBL" id="NGP75454.1"/>
    </source>
</evidence>
<evidence type="ECO:0000259" key="4">
    <source>
        <dbReference type="SMART" id="SM00331"/>
    </source>
</evidence>
<keyword evidence="3" id="KW-1133">Transmembrane helix</keyword>
<dbReference type="PANTHER" id="PTHR43156:SF2">
    <property type="entry name" value="STAGE II SPORULATION PROTEIN E"/>
    <property type="match status" value="1"/>
</dbReference>
<dbReference type="Proteomes" id="UP000473278">
    <property type="component" value="Unassembled WGS sequence"/>
</dbReference>
<feature type="transmembrane region" description="Helical" evidence="3">
    <location>
        <begin position="147"/>
        <end position="165"/>
    </location>
</feature>
<dbReference type="InterPro" id="IPR052016">
    <property type="entry name" value="Bact_Sigma-Reg"/>
</dbReference>
<dbReference type="PANTHER" id="PTHR43156">
    <property type="entry name" value="STAGE II SPORULATION PROTEIN E-RELATED"/>
    <property type="match status" value="1"/>
</dbReference>
<dbReference type="EMBL" id="JAALLT010000001">
    <property type="protein sequence ID" value="NGP75454.1"/>
    <property type="molecule type" value="Genomic_DNA"/>
</dbReference>
<dbReference type="Pfam" id="PF07228">
    <property type="entry name" value="SpoIIE"/>
    <property type="match status" value="1"/>
</dbReference>
<feature type="transmembrane region" description="Helical" evidence="3">
    <location>
        <begin position="180"/>
        <end position="197"/>
    </location>
</feature>
<keyword evidence="3" id="KW-0472">Membrane</keyword>
<dbReference type="InterPro" id="IPR036457">
    <property type="entry name" value="PPM-type-like_dom_sf"/>
</dbReference>
<proteinExistence type="predicted"/>
<keyword evidence="3" id="KW-0812">Transmembrane</keyword>
<dbReference type="AlphaFoldDB" id="A0A6M1SWM2"/>
<keyword evidence="6" id="KW-1185">Reference proteome</keyword>
<dbReference type="InterPro" id="IPR001932">
    <property type="entry name" value="PPM-type_phosphatase-like_dom"/>
</dbReference>
<feature type="transmembrane region" description="Helical" evidence="3">
    <location>
        <begin position="6"/>
        <end position="26"/>
    </location>
</feature>
<dbReference type="Gene3D" id="3.60.40.10">
    <property type="entry name" value="PPM-type phosphatase domain"/>
    <property type="match status" value="1"/>
</dbReference>
<dbReference type="SMART" id="SM00331">
    <property type="entry name" value="PP2C_SIG"/>
    <property type="match status" value="1"/>
</dbReference>
<feature type="coiled-coil region" evidence="2">
    <location>
        <begin position="198"/>
        <end position="227"/>
    </location>
</feature>
<feature type="transmembrane region" description="Helical" evidence="3">
    <location>
        <begin position="33"/>
        <end position="51"/>
    </location>
</feature>
<feature type="transmembrane region" description="Helical" evidence="3">
    <location>
        <begin position="71"/>
        <end position="87"/>
    </location>
</feature>
<keyword evidence="1" id="KW-0378">Hydrolase</keyword>
<reference evidence="5 6" key="1">
    <citation type="submission" date="2020-02" db="EMBL/GenBank/DDBJ databases">
        <title>Balneolaceae bacterium YR4-1, complete genome.</title>
        <authorList>
            <person name="Li Y."/>
            <person name="Wu S."/>
        </authorList>
    </citation>
    <scope>NUCLEOTIDE SEQUENCE [LARGE SCALE GENOMIC DNA]</scope>
    <source>
        <strain evidence="5 6">YR4-1</strain>
    </source>
</reference>
<dbReference type="GO" id="GO:0016791">
    <property type="term" value="F:phosphatase activity"/>
    <property type="evidence" value="ECO:0007669"/>
    <property type="project" value="TreeGrafter"/>
</dbReference>
<comment type="caution">
    <text evidence="5">The sequence shown here is derived from an EMBL/GenBank/DDBJ whole genome shotgun (WGS) entry which is preliminary data.</text>
</comment>
<protein>
    <submittedName>
        <fullName evidence="5">SpoIIE family protein phosphatase</fullName>
    </submittedName>
</protein>
<evidence type="ECO:0000256" key="1">
    <source>
        <dbReference type="ARBA" id="ARBA00022801"/>
    </source>
</evidence>
<evidence type="ECO:0000313" key="6">
    <source>
        <dbReference type="Proteomes" id="UP000473278"/>
    </source>
</evidence>
<feature type="transmembrane region" description="Helical" evidence="3">
    <location>
        <begin position="94"/>
        <end position="111"/>
    </location>
</feature>
<gene>
    <name evidence="5" type="ORF">G3570_02335</name>
</gene>
<name>A0A6M1SWM2_9BACT</name>
<keyword evidence="2" id="KW-0175">Coiled coil</keyword>
<feature type="domain" description="PPM-type phosphatase" evidence="4">
    <location>
        <begin position="255"/>
        <end position="467"/>
    </location>
</feature>
<feature type="transmembrane region" description="Helical" evidence="3">
    <location>
        <begin position="117"/>
        <end position="135"/>
    </location>
</feature>
<accession>A0A6M1SWM2</accession>
<dbReference type="RefSeq" id="WP_165138771.1">
    <property type="nucleotide sequence ID" value="NZ_JAALLT010000001.1"/>
</dbReference>
<dbReference type="SUPFAM" id="SSF81606">
    <property type="entry name" value="PP2C-like"/>
    <property type="match status" value="1"/>
</dbReference>
<sequence>MTLYLQIFFSTLALSFGILHLILYLYNRRTKSNLFFSIFLFLYALNIFFDYQAMLTSADQHLYYLRWHRAVMPYNPIFAVLFFYYAFDFKIPNYFWVLVAGLAITGSLAVMEPMDNFVLVQAPLLLIIGEAIRILIEAIRQRKDDAWIFAAGFILLFLFSLYDLLMDLGLYDAWYGIKNGYPFGFALLIICASIYLARDFARANKTILEQEREAKEMEITQKVLEAEDRRKAKELEEAREVQLSMLPECKSDLGHYEFCFEMHPATEVGGDYYDYETNGDNKITVVIGDATNHGMKAGMMVSIMKSLFLSHINKMNIREFLNHCSRTIRQMKLKNLFMALMLVKIDGDRLEVSSAGIPPLLIYRQETDTVEEIKIKGMPLGAVETFPYETEEVKLNPGDTVLLMTDGLAELFNQDRESFGIDRLKERFMENTEKPVNEIVESLFAAGDEWRGDAKQNDDITLVAFRLNSDRNV</sequence>
<organism evidence="5 6">
    <name type="scientific">Halalkalibaculum roseum</name>
    <dbReference type="NCBI Taxonomy" id="2709311"/>
    <lineage>
        <taxon>Bacteria</taxon>
        <taxon>Pseudomonadati</taxon>
        <taxon>Balneolota</taxon>
        <taxon>Balneolia</taxon>
        <taxon>Balneolales</taxon>
        <taxon>Balneolaceae</taxon>
        <taxon>Halalkalibaculum</taxon>
    </lineage>
</organism>
<dbReference type="InterPro" id="IPR011623">
    <property type="entry name" value="7TMR_DISM_rcpt_extracell_dom1"/>
</dbReference>
<evidence type="ECO:0000256" key="2">
    <source>
        <dbReference type="SAM" id="Coils"/>
    </source>
</evidence>
<dbReference type="Pfam" id="PF07695">
    <property type="entry name" value="7TMR-DISM_7TM"/>
    <property type="match status" value="1"/>
</dbReference>